<name>A0A345PDS8_9BACI</name>
<protein>
    <submittedName>
        <fullName evidence="2">XRE family transcriptional regulator</fullName>
    </submittedName>
</protein>
<dbReference type="Proteomes" id="UP000253908">
    <property type="component" value="Chromosome"/>
</dbReference>
<dbReference type="Gene3D" id="1.10.260.40">
    <property type="entry name" value="lambda repressor-like DNA-binding domains"/>
    <property type="match status" value="1"/>
</dbReference>
<evidence type="ECO:0000259" key="1">
    <source>
        <dbReference type="PROSITE" id="PS50943"/>
    </source>
</evidence>
<gene>
    <name evidence="2" type="ORF">CUC15_03885</name>
</gene>
<dbReference type="KEGG" id="ocn:CUC15_03885"/>
<evidence type="ECO:0000313" key="2">
    <source>
        <dbReference type="EMBL" id="AXI08158.1"/>
    </source>
</evidence>
<dbReference type="InterPro" id="IPR001387">
    <property type="entry name" value="Cro/C1-type_HTH"/>
</dbReference>
<dbReference type="InterPro" id="IPR010982">
    <property type="entry name" value="Lambda_DNA-bd_dom_sf"/>
</dbReference>
<sequence length="90" mass="10475">MIIGYSEDDIPFQSRITYPMIRWIRLSKNLTQEQFGQACRIDQSVLTRIETGEIDLSLNYESRILKGCKRLNISDHTIQSIKELVQQTGE</sequence>
<organism evidence="2 3">
    <name type="scientific">Oceanobacillus zhaokaii</name>
    <dbReference type="NCBI Taxonomy" id="2052660"/>
    <lineage>
        <taxon>Bacteria</taxon>
        <taxon>Bacillati</taxon>
        <taxon>Bacillota</taxon>
        <taxon>Bacilli</taxon>
        <taxon>Bacillales</taxon>
        <taxon>Bacillaceae</taxon>
        <taxon>Oceanobacillus</taxon>
    </lineage>
</organism>
<feature type="domain" description="HTH cro/C1-type" evidence="1">
    <location>
        <begin position="21"/>
        <end position="76"/>
    </location>
</feature>
<dbReference type="OrthoDB" id="2926886at2"/>
<keyword evidence="3" id="KW-1185">Reference proteome</keyword>
<reference evidence="3" key="1">
    <citation type="submission" date="2017-11" db="EMBL/GenBank/DDBJ databases">
        <authorList>
            <person name="Zhu W."/>
        </authorList>
    </citation>
    <scope>NUCLEOTIDE SEQUENCE [LARGE SCALE GENOMIC DNA]</scope>
    <source>
        <strain evidence="3">160</strain>
    </source>
</reference>
<dbReference type="PROSITE" id="PS50943">
    <property type="entry name" value="HTH_CROC1"/>
    <property type="match status" value="1"/>
</dbReference>
<accession>A0A345PDS8</accession>
<evidence type="ECO:0000313" key="3">
    <source>
        <dbReference type="Proteomes" id="UP000253908"/>
    </source>
</evidence>
<proteinExistence type="predicted"/>
<dbReference type="EMBL" id="CP024848">
    <property type="protein sequence ID" value="AXI08158.1"/>
    <property type="molecule type" value="Genomic_DNA"/>
</dbReference>
<dbReference type="RefSeq" id="WP_114915451.1">
    <property type="nucleotide sequence ID" value="NZ_CP024848.1"/>
</dbReference>
<dbReference type="CDD" id="cd00093">
    <property type="entry name" value="HTH_XRE"/>
    <property type="match status" value="1"/>
</dbReference>
<dbReference type="GO" id="GO:0003677">
    <property type="term" value="F:DNA binding"/>
    <property type="evidence" value="ECO:0007669"/>
    <property type="project" value="InterPro"/>
</dbReference>
<dbReference type="Pfam" id="PF01381">
    <property type="entry name" value="HTH_3"/>
    <property type="match status" value="1"/>
</dbReference>
<dbReference type="SMART" id="SM00530">
    <property type="entry name" value="HTH_XRE"/>
    <property type="match status" value="1"/>
</dbReference>
<dbReference type="SUPFAM" id="SSF47413">
    <property type="entry name" value="lambda repressor-like DNA-binding domains"/>
    <property type="match status" value="1"/>
</dbReference>
<dbReference type="AlphaFoldDB" id="A0A345PDS8"/>